<dbReference type="Gene3D" id="3.10.180.10">
    <property type="entry name" value="2,3-Dihydroxybiphenyl 1,2-Dioxygenase, domain 1"/>
    <property type="match status" value="2"/>
</dbReference>
<dbReference type="EMBL" id="JANBVN010000027">
    <property type="protein sequence ID" value="KAJ9161115.1"/>
    <property type="molecule type" value="Genomic_DNA"/>
</dbReference>
<dbReference type="GO" id="GO:0046491">
    <property type="term" value="P:L-methylmalonyl-CoA metabolic process"/>
    <property type="evidence" value="ECO:0007669"/>
    <property type="project" value="TreeGrafter"/>
</dbReference>
<accession>A0AA38RXK9</accession>
<dbReference type="PROSITE" id="PS51819">
    <property type="entry name" value="VOC"/>
    <property type="match status" value="1"/>
</dbReference>
<protein>
    <submittedName>
        <fullName evidence="3">Glyoxalase/Bleomycin resistance protein/Dihydroxybiphenyl dioxygenase</fullName>
    </submittedName>
</protein>
<reference evidence="3" key="1">
    <citation type="submission" date="2022-07" db="EMBL/GenBank/DDBJ databases">
        <title>Fungi with potential for degradation of polypropylene.</title>
        <authorList>
            <person name="Gostincar C."/>
        </authorList>
    </citation>
    <scope>NUCLEOTIDE SEQUENCE</scope>
    <source>
        <strain evidence="3">EXF-13287</strain>
    </source>
</reference>
<dbReference type="GO" id="GO:0004493">
    <property type="term" value="F:methylmalonyl-CoA epimerase activity"/>
    <property type="evidence" value="ECO:0007669"/>
    <property type="project" value="TreeGrafter"/>
</dbReference>
<dbReference type="CDD" id="cd07267">
    <property type="entry name" value="THT_Oxygenase_N"/>
    <property type="match status" value="1"/>
</dbReference>
<evidence type="ECO:0000313" key="3">
    <source>
        <dbReference type="EMBL" id="KAJ9161115.1"/>
    </source>
</evidence>
<evidence type="ECO:0000313" key="4">
    <source>
        <dbReference type="Proteomes" id="UP001174691"/>
    </source>
</evidence>
<organism evidence="3 4">
    <name type="scientific">Coniochaeta hoffmannii</name>
    <dbReference type="NCBI Taxonomy" id="91930"/>
    <lineage>
        <taxon>Eukaryota</taxon>
        <taxon>Fungi</taxon>
        <taxon>Dikarya</taxon>
        <taxon>Ascomycota</taxon>
        <taxon>Pezizomycotina</taxon>
        <taxon>Sordariomycetes</taxon>
        <taxon>Sordariomycetidae</taxon>
        <taxon>Coniochaetales</taxon>
        <taxon>Coniochaetaceae</taxon>
        <taxon>Coniochaeta</taxon>
    </lineage>
</organism>
<name>A0AA38RXK9_9PEZI</name>
<keyword evidence="1" id="KW-0479">Metal-binding</keyword>
<dbReference type="PANTHER" id="PTHR43048:SF3">
    <property type="entry name" value="METHYLMALONYL-COA EPIMERASE, MITOCHONDRIAL"/>
    <property type="match status" value="1"/>
</dbReference>
<comment type="caution">
    <text evidence="3">The sequence shown here is derived from an EMBL/GenBank/DDBJ whole genome shotgun (WGS) entry which is preliminary data.</text>
</comment>
<sequence length="319" mass="36375">MAVEQQLPKIKLVRIAHVYYTHSDLNQARLFLLDFGFQVAEDRGDSIYFKGYGTEPFVYCATKGESNTFGGAGFVVESLADLEVASKTLPKATPIEDSDAPGGGKRVTFRDPVDNFPFHLVYGQTPVERSVHLPELDYNFPEAKHRAVNKTQRFKKGPAPVHKLGHFGCCVTDFAKAFEFYTTRFNLKPSDLIHDEKGRDVTTFLHLDRGMEQVDHHTFFFFEGPKYHVHHSSFEVHDFDIQALGHQWLREKGYDLVWGVGRHVLGSQIFDYWFDRSGFILEHYVDGDLVDETTPIHRSEASPDSLHVWGPPLPATFLQ</sequence>
<keyword evidence="3" id="KW-0223">Dioxygenase</keyword>
<dbReference type="PANTHER" id="PTHR43048">
    <property type="entry name" value="METHYLMALONYL-COA EPIMERASE"/>
    <property type="match status" value="1"/>
</dbReference>
<dbReference type="InterPro" id="IPR051785">
    <property type="entry name" value="MMCE/EMCE_epimerase"/>
</dbReference>
<evidence type="ECO:0000256" key="1">
    <source>
        <dbReference type="ARBA" id="ARBA00022723"/>
    </source>
</evidence>
<dbReference type="Pfam" id="PF00903">
    <property type="entry name" value="Glyoxalase"/>
    <property type="match status" value="1"/>
</dbReference>
<evidence type="ECO:0000259" key="2">
    <source>
        <dbReference type="PROSITE" id="PS51819"/>
    </source>
</evidence>
<keyword evidence="4" id="KW-1185">Reference proteome</keyword>
<dbReference type="InterPro" id="IPR004360">
    <property type="entry name" value="Glyas_Fos-R_dOase_dom"/>
</dbReference>
<dbReference type="GO" id="GO:0051213">
    <property type="term" value="F:dioxygenase activity"/>
    <property type="evidence" value="ECO:0007669"/>
    <property type="project" value="UniProtKB-KW"/>
</dbReference>
<gene>
    <name evidence="3" type="ORF">NKR19_g2588</name>
</gene>
<keyword evidence="3" id="KW-0560">Oxidoreductase</keyword>
<dbReference type="GO" id="GO:0046872">
    <property type="term" value="F:metal ion binding"/>
    <property type="evidence" value="ECO:0007669"/>
    <property type="project" value="UniProtKB-KW"/>
</dbReference>
<dbReference type="InterPro" id="IPR037523">
    <property type="entry name" value="VOC_core"/>
</dbReference>
<dbReference type="FunFam" id="3.10.180.10:FF:000034">
    <property type="entry name" value="Glyoxalase/Bleomycin resistance protein/Dihydroxybiphenyl dioxygenase"/>
    <property type="match status" value="1"/>
</dbReference>
<dbReference type="AlphaFoldDB" id="A0AA38RXK9"/>
<dbReference type="SUPFAM" id="SSF54593">
    <property type="entry name" value="Glyoxalase/Bleomycin resistance protein/Dihydroxybiphenyl dioxygenase"/>
    <property type="match status" value="1"/>
</dbReference>
<proteinExistence type="predicted"/>
<feature type="domain" description="VOC" evidence="2">
    <location>
        <begin position="163"/>
        <end position="286"/>
    </location>
</feature>
<dbReference type="Proteomes" id="UP001174691">
    <property type="component" value="Unassembled WGS sequence"/>
</dbReference>
<dbReference type="InterPro" id="IPR029068">
    <property type="entry name" value="Glyas_Bleomycin-R_OHBP_Dase"/>
</dbReference>
<dbReference type="FunFam" id="3.10.180.10:FF:000039">
    <property type="entry name" value="Trihydroxytoluene oxygenase (AFU_orthologue AFUA_8G02470)"/>
    <property type="match status" value="1"/>
</dbReference>
<dbReference type="GO" id="GO:0005739">
    <property type="term" value="C:mitochondrion"/>
    <property type="evidence" value="ECO:0007669"/>
    <property type="project" value="TreeGrafter"/>
</dbReference>
<dbReference type="CDD" id="cd07257">
    <property type="entry name" value="THT_oxygenase_C"/>
    <property type="match status" value="1"/>
</dbReference>